<evidence type="ECO:0000256" key="6">
    <source>
        <dbReference type="ARBA" id="ARBA00023136"/>
    </source>
</evidence>
<evidence type="ECO:0000256" key="1">
    <source>
        <dbReference type="ARBA" id="ARBA00004651"/>
    </source>
</evidence>
<keyword evidence="3" id="KW-1003">Cell membrane</keyword>
<sequence length="651" mass="74585">MKNKNKIILPIVIVWVLAIIACGYSGSFALLKMAGLSTDSLAWKTFYETYQFYGAQTAYKKFMLVGWVGTAVPLVIALLLSIAMLFSLKEKIFLYGNARFANAQDLTKSGFFPTEQQRKKQKYPALLIGKMTQGKYKGSYIYYAGQQFLMMYAPTRSGKGVGIVIPNCIYYDESLCVLDIKLENYLLTAGYREKILKQDVFLFCPDGYAQKISGETKLTTHRWNPLFYIRRDGVYRFGDLEKIATILFPLKGGENDTWTDASKSVFMSLVLYLLDVEEEKKHKVNMNAVLKLSVPTGGENLAKWFESEIKSRNNKENLAKWQQYYALSESEKIGNTPERYPLSVDTVRLFRDFCAKESKQQQGVMLDFKNVMAMFANPVCAAATEDNDFDLRDVRRKRMTVYFGLSPSALSQYAKLTNLFFSQLLNENVRTLPEHDPTLKYQCTLMLDEFTSMGRLDVVQIALAFTAGYNMRFVFILQNEEQLFDDKKGYGRNGGLTILKNCAVKLFYPPKEIDESVKTLSESLGYYDLVRNEISVTSGKNSSKTRNKRIEKRALMLPQEITELNDIKHKSGMALPEIIVSEFSRPFIAHKIVSFEDKFFVKAKNFAKNNQPVLPVLDIQQDEVVRQLHLQRERNQRWQVEKQNTVSTGVI</sequence>
<dbReference type="InterPro" id="IPR003688">
    <property type="entry name" value="TraG/VirD4"/>
</dbReference>
<evidence type="ECO:0000313" key="8">
    <source>
        <dbReference type="EMBL" id="WGL94059.1"/>
    </source>
</evidence>
<feature type="transmembrane region" description="Helical" evidence="7">
    <location>
        <begin position="64"/>
        <end position="86"/>
    </location>
</feature>
<dbReference type="Proteomes" id="UP001177597">
    <property type="component" value="Plasmid paIh5"/>
</dbReference>
<dbReference type="EMBL" id="CP123495">
    <property type="protein sequence ID" value="WGL94059.1"/>
    <property type="molecule type" value="Genomic_DNA"/>
</dbReference>
<evidence type="ECO:0000256" key="4">
    <source>
        <dbReference type="ARBA" id="ARBA00022692"/>
    </source>
</evidence>
<proteinExistence type="inferred from homology"/>
<dbReference type="RefSeq" id="WP_280628471.1">
    <property type="nucleotide sequence ID" value="NZ_CP123495.1"/>
</dbReference>
<reference evidence="8" key="1">
    <citation type="submission" date="2023-04" db="EMBL/GenBank/DDBJ databases">
        <title>Genome dynamics across the evolutionary transition to endosymbiosis.</title>
        <authorList>
            <person name="Siozios S."/>
            <person name="Nadal-Jimenez P."/>
            <person name="Azagi T."/>
            <person name="Sprong H."/>
            <person name="Frost C.L."/>
            <person name="Parratt S.R."/>
            <person name="Taylor G."/>
            <person name="Brettell L."/>
            <person name="Lew K.C."/>
            <person name="Croft L."/>
            <person name="King K.C."/>
            <person name="Brockhurst M.A."/>
            <person name="Hypsa V."/>
            <person name="Novakova E."/>
            <person name="Darby A.C."/>
            <person name="Hurst G.D.D."/>
        </authorList>
    </citation>
    <scope>NUCLEOTIDE SEQUENCE</scope>
    <source>
        <strain evidence="8">AIh</strain>
        <plasmid evidence="8">paIh5</plasmid>
    </source>
</reference>
<dbReference type="GO" id="GO:0005886">
    <property type="term" value="C:plasma membrane"/>
    <property type="evidence" value="ECO:0007669"/>
    <property type="project" value="UniProtKB-SubCell"/>
</dbReference>
<name>A0AA95GBU3_9GAMM</name>
<dbReference type="InterPro" id="IPR051539">
    <property type="entry name" value="T4SS-coupling_protein"/>
</dbReference>
<keyword evidence="8" id="KW-0614">Plasmid</keyword>
<dbReference type="Gene3D" id="3.40.50.300">
    <property type="entry name" value="P-loop containing nucleotide triphosphate hydrolases"/>
    <property type="match status" value="1"/>
</dbReference>
<dbReference type="InterPro" id="IPR027417">
    <property type="entry name" value="P-loop_NTPase"/>
</dbReference>
<evidence type="ECO:0000256" key="5">
    <source>
        <dbReference type="ARBA" id="ARBA00022989"/>
    </source>
</evidence>
<evidence type="ECO:0000313" key="9">
    <source>
        <dbReference type="Proteomes" id="UP001177597"/>
    </source>
</evidence>
<geneLocation type="plasmid" evidence="8 9">
    <name>paIh5</name>
</geneLocation>
<dbReference type="PANTHER" id="PTHR37937">
    <property type="entry name" value="CONJUGATIVE TRANSFER: DNA TRANSPORT"/>
    <property type="match status" value="1"/>
</dbReference>
<protein>
    <submittedName>
        <fullName evidence="8">Type IV secretory system conjugative DNA transfer family protein</fullName>
    </submittedName>
</protein>
<comment type="similarity">
    <text evidence="2">Belongs to the VirD4/TraG family.</text>
</comment>
<keyword evidence="6 7" id="KW-0472">Membrane</keyword>
<dbReference type="Pfam" id="PF02534">
    <property type="entry name" value="T4SS-DNA_transf"/>
    <property type="match status" value="1"/>
</dbReference>
<comment type="subcellular location">
    <subcellularLocation>
        <location evidence="1">Cell membrane</location>
        <topology evidence="1">Multi-pass membrane protein</topology>
    </subcellularLocation>
</comment>
<gene>
    <name evidence="8" type="ORF">QE207_01585</name>
</gene>
<evidence type="ECO:0000256" key="2">
    <source>
        <dbReference type="ARBA" id="ARBA00008806"/>
    </source>
</evidence>
<dbReference type="PANTHER" id="PTHR37937:SF1">
    <property type="entry name" value="CONJUGATIVE TRANSFER: DNA TRANSPORT"/>
    <property type="match status" value="1"/>
</dbReference>
<dbReference type="AlphaFoldDB" id="A0AA95GBU3"/>
<organism evidence="8 9">
    <name type="scientific">Arsenophonus nasoniae</name>
    <name type="common">son-killer infecting Nasonia vitripennis</name>
    <dbReference type="NCBI Taxonomy" id="638"/>
    <lineage>
        <taxon>Bacteria</taxon>
        <taxon>Pseudomonadati</taxon>
        <taxon>Pseudomonadota</taxon>
        <taxon>Gammaproteobacteria</taxon>
        <taxon>Enterobacterales</taxon>
        <taxon>Morganellaceae</taxon>
        <taxon>Arsenophonus</taxon>
    </lineage>
</organism>
<evidence type="ECO:0000256" key="3">
    <source>
        <dbReference type="ARBA" id="ARBA00022475"/>
    </source>
</evidence>
<evidence type="ECO:0000256" key="7">
    <source>
        <dbReference type="SAM" id="Phobius"/>
    </source>
</evidence>
<dbReference type="CDD" id="cd01127">
    <property type="entry name" value="TrwB_TraG_TraD_VirD4"/>
    <property type="match status" value="1"/>
</dbReference>
<dbReference type="SUPFAM" id="SSF52540">
    <property type="entry name" value="P-loop containing nucleoside triphosphate hydrolases"/>
    <property type="match status" value="1"/>
</dbReference>
<keyword evidence="5 7" id="KW-1133">Transmembrane helix</keyword>
<accession>A0AA95GBU3</accession>
<feature type="transmembrane region" description="Helical" evidence="7">
    <location>
        <begin position="7"/>
        <end position="31"/>
    </location>
</feature>
<dbReference type="PROSITE" id="PS51257">
    <property type="entry name" value="PROKAR_LIPOPROTEIN"/>
    <property type="match status" value="1"/>
</dbReference>
<keyword evidence="4 7" id="KW-0812">Transmembrane</keyword>